<dbReference type="GO" id="GO:0070573">
    <property type="term" value="F:metallodipeptidase activity"/>
    <property type="evidence" value="ECO:0007669"/>
    <property type="project" value="InterPro"/>
</dbReference>
<keyword evidence="1" id="KW-0378">Hydrolase</keyword>
<dbReference type="STRING" id="573061.Clocel_1864"/>
<dbReference type="PANTHER" id="PTHR10443">
    <property type="entry name" value="MICROSOMAL DIPEPTIDASE"/>
    <property type="match status" value="1"/>
</dbReference>
<dbReference type="PANTHER" id="PTHR10443:SF12">
    <property type="entry name" value="DIPEPTIDASE"/>
    <property type="match status" value="1"/>
</dbReference>
<dbReference type="RefSeq" id="WP_010077176.1">
    <property type="nucleotide sequence ID" value="NC_014393.1"/>
</dbReference>
<dbReference type="Proteomes" id="UP000002730">
    <property type="component" value="Chromosome"/>
</dbReference>
<dbReference type="KEGG" id="ccb:Clocel_1864"/>
<dbReference type="PROSITE" id="PS51365">
    <property type="entry name" value="RENAL_DIPEPTIDASE_2"/>
    <property type="match status" value="1"/>
</dbReference>
<dbReference type="eggNOG" id="COG2355">
    <property type="taxonomic scope" value="Bacteria"/>
</dbReference>
<organism evidence="1 2">
    <name type="scientific">Clostridium cellulovorans (strain ATCC 35296 / DSM 3052 / OCM 3 / 743B)</name>
    <dbReference type="NCBI Taxonomy" id="573061"/>
    <lineage>
        <taxon>Bacteria</taxon>
        <taxon>Bacillati</taxon>
        <taxon>Bacillota</taxon>
        <taxon>Clostridia</taxon>
        <taxon>Eubacteriales</taxon>
        <taxon>Clostridiaceae</taxon>
        <taxon>Clostridium</taxon>
    </lineage>
</organism>
<dbReference type="InterPro" id="IPR032466">
    <property type="entry name" value="Metal_Hydrolase"/>
</dbReference>
<dbReference type="EC" id="3.4.13.19" evidence="1"/>
<dbReference type="EMBL" id="CP002160">
    <property type="protein sequence ID" value="ADL51608.1"/>
    <property type="molecule type" value="Genomic_DNA"/>
</dbReference>
<dbReference type="SUPFAM" id="SSF51556">
    <property type="entry name" value="Metallo-dependent hydrolases"/>
    <property type="match status" value="1"/>
</dbReference>
<dbReference type="Pfam" id="PF01244">
    <property type="entry name" value="Peptidase_M19"/>
    <property type="match status" value="1"/>
</dbReference>
<gene>
    <name evidence="1" type="ordered locus">Clocel_1864</name>
</gene>
<name>D9SL92_CLOC7</name>
<dbReference type="GO" id="GO:0006508">
    <property type="term" value="P:proteolysis"/>
    <property type="evidence" value="ECO:0007669"/>
    <property type="project" value="InterPro"/>
</dbReference>
<accession>D9SL92</accession>
<dbReference type="OrthoDB" id="9804920at2"/>
<reference evidence="1 2" key="1">
    <citation type="submission" date="2010-08" db="EMBL/GenBank/DDBJ databases">
        <title>Complete sequence of Clostridium cellulovorans 743B.</title>
        <authorList>
            <consortium name="US DOE Joint Genome Institute"/>
            <person name="Lucas S."/>
            <person name="Copeland A."/>
            <person name="Lapidus A."/>
            <person name="Cheng J.-F."/>
            <person name="Bruce D."/>
            <person name="Goodwin L."/>
            <person name="Pitluck S."/>
            <person name="Chertkov O."/>
            <person name="Detter J.C."/>
            <person name="Han C."/>
            <person name="Tapia R."/>
            <person name="Land M."/>
            <person name="Hauser L."/>
            <person name="Chang Y.-J."/>
            <person name="Jeffries C."/>
            <person name="Kyrpides N."/>
            <person name="Ivanova N."/>
            <person name="Mikhailova N."/>
            <person name="Hemme C.L."/>
            <person name="Woyke T."/>
        </authorList>
    </citation>
    <scope>NUCLEOTIDE SEQUENCE [LARGE SCALE GENOMIC DNA]</scope>
    <source>
        <strain evidence="2">ATCC 35296 / DSM 3052 / OCM 3 / 743B</strain>
    </source>
</reference>
<keyword evidence="2" id="KW-1185">Reference proteome</keyword>
<dbReference type="CDD" id="cd01301">
    <property type="entry name" value="rDP_like"/>
    <property type="match status" value="1"/>
</dbReference>
<evidence type="ECO:0000313" key="2">
    <source>
        <dbReference type="Proteomes" id="UP000002730"/>
    </source>
</evidence>
<dbReference type="Gene3D" id="3.20.20.140">
    <property type="entry name" value="Metal-dependent hydrolases"/>
    <property type="match status" value="1"/>
</dbReference>
<dbReference type="HOGENOM" id="CLU_031404_2_1_9"/>
<sequence length="313" mass="35345">MKLIDFHCDTISKIHENPSKGNLKDNEHHVSIDKLIKSNSLAQFFALYVNAKTHNSCYEYGKELLNSFNDQINENKTLISLGTNYASIIKNEQTNKITAFLTLEEGGILEGSLDNFFEFYKAGVRLITLTWNYPNEIGYPNANFTYKDQGLTKFGKELVEAMNHYNTIVDVSHLSDGGFFDVNEISKKPFIASHSNCRSITNHPRNLTDPMIRAIADKGGVIGINLASSFLGDSPKTRIDDILLHIDHMYKTGGKQVISLGCDFDGIDNALEIEDVSEMYKLREALSNHGYSYDMIENIFYKNALTFIKEVLN</sequence>
<keyword evidence="1" id="KW-0224">Dipeptidase</keyword>
<evidence type="ECO:0000313" key="1">
    <source>
        <dbReference type="EMBL" id="ADL51608.1"/>
    </source>
</evidence>
<dbReference type="AlphaFoldDB" id="D9SL92"/>
<keyword evidence="1" id="KW-0645">Protease</keyword>
<protein>
    <submittedName>
        <fullName evidence="1">Membrane dipeptidase</fullName>
        <ecNumber evidence="1">3.4.13.19</ecNumber>
    </submittedName>
</protein>
<proteinExistence type="predicted"/>
<dbReference type="InterPro" id="IPR008257">
    <property type="entry name" value="Pept_M19"/>
</dbReference>